<feature type="region of interest" description="Disordered" evidence="1">
    <location>
        <begin position="352"/>
        <end position="382"/>
    </location>
</feature>
<evidence type="ECO:0000313" key="2">
    <source>
        <dbReference type="EMBL" id="TFK25710.1"/>
    </source>
</evidence>
<dbReference type="Proteomes" id="UP000307440">
    <property type="component" value="Unassembled WGS sequence"/>
</dbReference>
<reference evidence="2 3" key="1">
    <citation type="journal article" date="2019" name="Nat. Ecol. Evol.">
        <title>Megaphylogeny resolves global patterns of mushroom evolution.</title>
        <authorList>
            <person name="Varga T."/>
            <person name="Krizsan K."/>
            <person name="Foldi C."/>
            <person name="Dima B."/>
            <person name="Sanchez-Garcia M."/>
            <person name="Sanchez-Ramirez S."/>
            <person name="Szollosi G.J."/>
            <person name="Szarkandi J.G."/>
            <person name="Papp V."/>
            <person name="Albert L."/>
            <person name="Andreopoulos W."/>
            <person name="Angelini C."/>
            <person name="Antonin V."/>
            <person name="Barry K.W."/>
            <person name="Bougher N.L."/>
            <person name="Buchanan P."/>
            <person name="Buyck B."/>
            <person name="Bense V."/>
            <person name="Catcheside P."/>
            <person name="Chovatia M."/>
            <person name="Cooper J."/>
            <person name="Damon W."/>
            <person name="Desjardin D."/>
            <person name="Finy P."/>
            <person name="Geml J."/>
            <person name="Haridas S."/>
            <person name="Hughes K."/>
            <person name="Justo A."/>
            <person name="Karasinski D."/>
            <person name="Kautmanova I."/>
            <person name="Kiss B."/>
            <person name="Kocsube S."/>
            <person name="Kotiranta H."/>
            <person name="LaButti K.M."/>
            <person name="Lechner B.E."/>
            <person name="Liimatainen K."/>
            <person name="Lipzen A."/>
            <person name="Lukacs Z."/>
            <person name="Mihaltcheva S."/>
            <person name="Morgado L.N."/>
            <person name="Niskanen T."/>
            <person name="Noordeloos M.E."/>
            <person name="Ohm R.A."/>
            <person name="Ortiz-Santana B."/>
            <person name="Ovrebo C."/>
            <person name="Racz N."/>
            <person name="Riley R."/>
            <person name="Savchenko A."/>
            <person name="Shiryaev A."/>
            <person name="Soop K."/>
            <person name="Spirin V."/>
            <person name="Szebenyi C."/>
            <person name="Tomsovsky M."/>
            <person name="Tulloss R.E."/>
            <person name="Uehling J."/>
            <person name="Grigoriev I.V."/>
            <person name="Vagvolgyi C."/>
            <person name="Papp T."/>
            <person name="Martin F.M."/>
            <person name="Miettinen O."/>
            <person name="Hibbett D.S."/>
            <person name="Nagy L.G."/>
        </authorList>
    </citation>
    <scope>NUCLEOTIDE SEQUENCE [LARGE SCALE GENOMIC DNA]</scope>
    <source>
        <strain evidence="2 3">CBS 121175</strain>
    </source>
</reference>
<sequence>MLSIPPTFVTVPFPLSTMTRRFSLLSSKSLSNLQAESAASNAAQKSAWRSHRIAPGISGSLSTGIADYLNVPSPLSALLELSPENDFQEIHETESASYFQEGITLHTHSSNSEVFDTGAMRRKRSIDPRKSRRGATDFGLTQAALKRPPPLEPLWRTNNAPISELTPTISSPDSSTIHISDTYAGSDSSSLQGLVGFASEFPQPPSLSPALRRMQSAPWLKNVGTSGSPKSDSGSLTCSRDLRWPDPEQKALFSADDCSVHRGDYPNGNDSNALPTRTRQSTRTLDLESVGEALIELEMNSPPIRLDSRALEEHVQRTSEVPWARRNNHKTWTTDDLLQWSVSHRFQGASTMRSDEANISESYSSPAIPRNLQSPRSNDNRRYTLCARPDEAIVEKPRVIRKVASLQGRGSKGDVGDSAFPEKTGQRPIQKIKSLRLFPSSGSSKQDLARLQGDGVGSGKQRSWLFSRSSSSNRQTTGGDPGASSRDGQKLNRRSRPQRTPYPPSVQDMRPEEFDHSKGRKASTSNPRDSTWFAGLGFSTNDFSSDPWMSAVTTRNNRSSSRLDDAFQVNPHHDPRFGRVAGAAKSHGNLPETSELDSSTSFINITPEKLKPTERKIRMKKLIARASSGFLEWSKNFAGRRNQNLNSP</sequence>
<protein>
    <submittedName>
        <fullName evidence="2">Uncharacterized protein</fullName>
    </submittedName>
</protein>
<evidence type="ECO:0000313" key="3">
    <source>
        <dbReference type="Proteomes" id="UP000307440"/>
    </source>
</evidence>
<feature type="compositionally biased region" description="Polar residues" evidence="1">
    <location>
        <begin position="268"/>
        <end position="282"/>
    </location>
</feature>
<evidence type="ECO:0000256" key="1">
    <source>
        <dbReference type="SAM" id="MobiDB-lite"/>
    </source>
</evidence>
<proteinExistence type="predicted"/>
<organism evidence="2 3">
    <name type="scientific">Coprinopsis marcescibilis</name>
    <name type="common">Agaric fungus</name>
    <name type="synonym">Psathyrella marcescibilis</name>
    <dbReference type="NCBI Taxonomy" id="230819"/>
    <lineage>
        <taxon>Eukaryota</taxon>
        <taxon>Fungi</taxon>
        <taxon>Dikarya</taxon>
        <taxon>Basidiomycota</taxon>
        <taxon>Agaricomycotina</taxon>
        <taxon>Agaricomycetes</taxon>
        <taxon>Agaricomycetidae</taxon>
        <taxon>Agaricales</taxon>
        <taxon>Agaricineae</taxon>
        <taxon>Psathyrellaceae</taxon>
        <taxon>Coprinopsis</taxon>
    </lineage>
</organism>
<gene>
    <name evidence="2" type="ORF">FA15DRAFT_334968</name>
</gene>
<feature type="region of interest" description="Disordered" evidence="1">
    <location>
        <begin position="263"/>
        <end position="282"/>
    </location>
</feature>
<accession>A0A5C3KZS1</accession>
<feature type="compositionally biased region" description="Low complexity" evidence="1">
    <location>
        <begin position="462"/>
        <end position="474"/>
    </location>
</feature>
<dbReference type="EMBL" id="ML210183">
    <property type="protein sequence ID" value="TFK25710.1"/>
    <property type="molecule type" value="Genomic_DNA"/>
</dbReference>
<feature type="compositionally biased region" description="Polar residues" evidence="1">
    <location>
        <begin position="352"/>
        <end position="377"/>
    </location>
</feature>
<name>A0A5C3KZS1_COPMA</name>
<dbReference type="OrthoDB" id="2943593at2759"/>
<dbReference type="AlphaFoldDB" id="A0A5C3KZS1"/>
<feature type="region of interest" description="Disordered" evidence="1">
    <location>
        <begin position="404"/>
        <end position="531"/>
    </location>
</feature>
<feature type="compositionally biased region" description="Polar residues" evidence="1">
    <location>
        <begin position="223"/>
        <end position="238"/>
    </location>
</feature>
<keyword evidence="3" id="KW-1185">Reference proteome</keyword>
<feature type="region of interest" description="Disordered" evidence="1">
    <location>
        <begin position="220"/>
        <end position="242"/>
    </location>
</feature>